<organism evidence="6">
    <name type="scientific">uncultured Thiotrichaceae bacterium</name>
    <dbReference type="NCBI Taxonomy" id="298394"/>
    <lineage>
        <taxon>Bacteria</taxon>
        <taxon>Pseudomonadati</taxon>
        <taxon>Pseudomonadota</taxon>
        <taxon>Gammaproteobacteria</taxon>
        <taxon>Thiotrichales</taxon>
        <taxon>Thiotrichaceae</taxon>
        <taxon>environmental samples</taxon>
    </lineage>
</organism>
<evidence type="ECO:0000256" key="1">
    <source>
        <dbReference type="ARBA" id="ARBA00023015"/>
    </source>
</evidence>
<dbReference type="SUPFAM" id="SSF46785">
    <property type="entry name" value="Winged helix' DNA-binding domain"/>
    <property type="match status" value="1"/>
</dbReference>
<dbReference type="InterPro" id="IPR012318">
    <property type="entry name" value="HTH_CRP"/>
</dbReference>
<evidence type="ECO:0000256" key="2">
    <source>
        <dbReference type="ARBA" id="ARBA00023125"/>
    </source>
</evidence>
<protein>
    <submittedName>
        <fullName evidence="6">cAMP-binding proteins-catabolite gene activator and regulatory subunit of cAMP-dependent protein kinases</fullName>
    </submittedName>
</protein>
<dbReference type="InterPro" id="IPR036390">
    <property type="entry name" value="WH_DNA-bd_sf"/>
</dbReference>
<dbReference type="Gene3D" id="1.10.10.10">
    <property type="entry name" value="Winged helix-like DNA-binding domain superfamily/Winged helix DNA-binding domain"/>
    <property type="match status" value="1"/>
</dbReference>
<dbReference type="Pfam" id="PF13545">
    <property type="entry name" value="HTH_Crp_2"/>
    <property type="match status" value="1"/>
</dbReference>
<dbReference type="CDD" id="cd00038">
    <property type="entry name" value="CAP_ED"/>
    <property type="match status" value="1"/>
</dbReference>
<dbReference type="Gene3D" id="2.60.120.10">
    <property type="entry name" value="Jelly Rolls"/>
    <property type="match status" value="1"/>
</dbReference>
<dbReference type="AlphaFoldDB" id="A0A6S6UHF0"/>
<feature type="domain" description="Cyclic nucleotide-binding" evidence="4">
    <location>
        <begin position="46"/>
        <end position="94"/>
    </location>
</feature>
<gene>
    <name evidence="6" type="ORF">HELGO_WM8751</name>
</gene>
<dbReference type="EMBL" id="CACVAY010000145">
    <property type="protein sequence ID" value="CAA6827932.1"/>
    <property type="molecule type" value="Genomic_DNA"/>
</dbReference>
<sequence>MPKKIPQSMQASCMDCEARKFAWFEPGSADELLSQRQVYRNSQSIYEPGEYLFAEGDVHPMAYTLKEGWAICYKQLLDGQRQVVHVALPGDFLGYQTDFSERIDYSVMAVTECKFCGFTPAGIESLLEKDLSLIKRLMEIQNKQNKSCKRTLSVVGQAQAKSKVAYFLADLVERLERRGLDIEETLAFPLSREDIADAIGITPVHLSRVSVELSNAHVVECRHNKLKVMDIPALQHLAEAVF</sequence>
<dbReference type="InterPro" id="IPR000595">
    <property type="entry name" value="cNMP-bd_dom"/>
</dbReference>
<keyword evidence="3" id="KW-0804">Transcription</keyword>
<keyword evidence="1" id="KW-0805">Transcription regulation</keyword>
<feature type="domain" description="HTH crp-type" evidence="5">
    <location>
        <begin position="158"/>
        <end position="232"/>
    </location>
</feature>
<keyword evidence="2" id="KW-0238">DNA-binding</keyword>
<dbReference type="GO" id="GO:0006355">
    <property type="term" value="P:regulation of DNA-templated transcription"/>
    <property type="evidence" value="ECO:0007669"/>
    <property type="project" value="InterPro"/>
</dbReference>
<dbReference type="Pfam" id="PF00027">
    <property type="entry name" value="cNMP_binding"/>
    <property type="match status" value="1"/>
</dbReference>
<name>A0A6S6UHF0_9GAMM</name>
<dbReference type="PROSITE" id="PS50042">
    <property type="entry name" value="CNMP_BINDING_3"/>
    <property type="match status" value="1"/>
</dbReference>
<dbReference type="SUPFAM" id="SSF51206">
    <property type="entry name" value="cAMP-binding domain-like"/>
    <property type="match status" value="1"/>
</dbReference>
<dbReference type="PROSITE" id="PS51063">
    <property type="entry name" value="HTH_CRP_2"/>
    <property type="match status" value="1"/>
</dbReference>
<proteinExistence type="predicted"/>
<dbReference type="InterPro" id="IPR014710">
    <property type="entry name" value="RmlC-like_jellyroll"/>
</dbReference>
<accession>A0A6S6UHF0</accession>
<dbReference type="GO" id="GO:0003677">
    <property type="term" value="F:DNA binding"/>
    <property type="evidence" value="ECO:0007669"/>
    <property type="project" value="UniProtKB-KW"/>
</dbReference>
<evidence type="ECO:0000259" key="5">
    <source>
        <dbReference type="PROSITE" id="PS51063"/>
    </source>
</evidence>
<dbReference type="InterPro" id="IPR036388">
    <property type="entry name" value="WH-like_DNA-bd_sf"/>
</dbReference>
<evidence type="ECO:0000256" key="3">
    <source>
        <dbReference type="ARBA" id="ARBA00023163"/>
    </source>
</evidence>
<dbReference type="InterPro" id="IPR018490">
    <property type="entry name" value="cNMP-bd_dom_sf"/>
</dbReference>
<evidence type="ECO:0000313" key="6">
    <source>
        <dbReference type="EMBL" id="CAA6827932.1"/>
    </source>
</evidence>
<evidence type="ECO:0000259" key="4">
    <source>
        <dbReference type="PROSITE" id="PS50042"/>
    </source>
</evidence>
<reference evidence="6" key="1">
    <citation type="submission" date="2020-01" db="EMBL/GenBank/DDBJ databases">
        <authorList>
            <person name="Meier V. D."/>
            <person name="Meier V D."/>
        </authorList>
    </citation>
    <scope>NUCLEOTIDE SEQUENCE</scope>
    <source>
        <strain evidence="6">HLG_WM_MAG_07</strain>
    </source>
</reference>